<evidence type="ECO:0000313" key="2">
    <source>
        <dbReference type="Proteomes" id="UP000243887"/>
    </source>
</evidence>
<dbReference type="EMBL" id="FORU01000004">
    <property type="protein sequence ID" value="SFJ19230.1"/>
    <property type="molecule type" value="Genomic_DNA"/>
</dbReference>
<dbReference type="STRING" id="1150112.SAMN04487893_10468"/>
<evidence type="ECO:0000313" key="1">
    <source>
        <dbReference type="EMBL" id="SFJ19230.1"/>
    </source>
</evidence>
<keyword evidence="2" id="KW-1185">Reference proteome</keyword>
<organism evidence="1 2">
    <name type="scientific">Myroides guanonis</name>
    <dbReference type="NCBI Taxonomy" id="1150112"/>
    <lineage>
        <taxon>Bacteria</taxon>
        <taxon>Pseudomonadati</taxon>
        <taxon>Bacteroidota</taxon>
        <taxon>Flavobacteriia</taxon>
        <taxon>Flavobacteriales</taxon>
        <taxon>Flavobacteriaceae</taxon>
        <taxon>Myroides</taxon>
    </lineage>
</organism>
<accession>A0A1I3PD36</accession>
<dbReference type="Proteomes" id="UP000243887">
    <property type="component" value="Unassembled WGS sequence"/>
</dbReference>
<dbReference type="InterPro" id="IPR046233">
    <property type="entry name" value="DUF6266"/>
</dbReference>
<dbReference type="OrthoDB" id="1433569at2"/>
<name>A0A1I3PD36_9FLAO</name>
<protein>
    <submittedName>
        <fullName evidence="1">Uncharacterized protein</fullName>
    </submittedName>
</protein>
<dbReference type="Pfam" id="PF19781">
    <property type="entry name" value="DUF6266"/>
    <property type="match status" value="1"/>
</dbReference>
<dbReference type="AlphaFoldDB" id="A0A1I3PD36"/>
<sequence length="214" mass="23450">MGKVGDSLLGGTSGRTGRIVVANVYGNEITRIRPKKMSKKPTVKQELIQSRMKESATFMESYKAYACKHYGVRIGMKSCYNLAMTNLMANFEIDYTAKTITPKYPSLSFSKGSLLPPIPLALTSTAPSAIEVNWQDNSGGTPERATDLAQILFAVKDEGNTMFLENTATRSQETYTANLPATVSGKEVHVWLAFRNDEKSNVSNSVYLGTITVT</sequence>
<gene>
    <name evidence="1" type="ORF">SAMN04487893_10468</name>
</gene>
<proteinExistence type="predicted"/>
<reference evidence="2" key="1">
    <citation type="submission" date="2016-10" db="EMBL/GenBank/DDBJ databases">
        <authorList>
            <person name="Varghese N."/>
            <person name="Submissions S."/>
        </authorList>
    </citation>
    <scope>NUCLEOTIDE SEQUENCE [LARGE SCALE GENOMIC DNA]</scope>
    <source>
        <strain evidence="2">DSM 26542</strain>
    </source>
</reference>
<dbReference type="RefSeq" id="WP_090678364.1">
    <property type="nucleotide sequence ID" value="NZ_FORU01000004.1"/>
</dbReference>